<dbReference type="EMBL" id="UINC01007926">
    <property type="protein sequence ID" value="SVA35701.1"/>
    <property type="molecule type" value="Genomic_DNA"/>
</dbReference>
<name>A0A381V6S1_9ZZZZ</name>
<dbReference type="AlphaFoldDB" id="A0A381V6S1"/>
<sequence length="343" mass="37724">VSTQTKSRRIALDYVKTIGIVNNGFNGRGFANPYDIVVDGDGRIFVLNRCDPARAAAIRVGICTLDDEYLGEFGKGNGTGDGQFVWTVAMALDSQDRLHITDEHSNRVTSYSLSGDYLSHWGKAGAGDGELNGPAGIALDSSDNVFIVDQHNSRVQKFTVDGKFIANWGSFGSGDGQFNLPWGAAVDSDDNVYVADWRNDRIQKFDNDGKFLAAFGISGGGEGQFMRPTSVAVDPDGFIYVADWGNERVQVLGPDGSFQLILNGEATMSKWGEEYLASNPEERAERDVSNLIPELPAHLNTPYHISSQTEPYFWGPVSVSLDDKGRLYVTETNRHRFQVYQKR</sequence>
<keyword evidence="1" id="KW-0677">Repeat</keyword>
<reference evidence="2" key="1">
    <citation type="submission" date="2018-05" db="EMBL/GenBank/DDBJ databases">
        <authorList>
            <person name="Lanie J.A."/>
            <person name="Ng W.-L."/>
            <person name="Kazmierczak K.M."/>
            <person name="Andrzejewski T.M."/>
            <person name="Davidsen T.M."/>
            <person name="Wayne K.J."/>
            <person name="Tettelin H."/>
            <person name="Glass J.I."/>
            <person name="Rusch D."/>
            <person name="Podicherti R."/>
            <person name="Tsui H.-C.T."/>
            <person name="Winkler M.E."/>
        </authorList>
    </citation>
    <scope>NUCLEOTIDE SEQUENCE</scope>
</reference>
<dbReference type="Pfam" id="PF01436">
    <property type="entry name" value="NHL"/>
    <property type="match status" value="4"/>
</dbReference>
<evidence type="ECO:0000313" key="2">
    <source>
        <dbReference type="EMBL" id="SVA35701.1"/>
    </source>
</evidence>
<organism evidence="2">
    <name type="scientific">marine metagenome</name>
    <dbReference type="NCBI Taxonomy" id="408172"/>
    <lineage>
        <taxon>unclassified sequences</taxon>
        <taxon>metagenomes</taxon>
        <taxon>ecological metagenomes</taxon>
    </lineage>
</organism>
<evidence type="ECO:0000256" key="1">
    <source>
        <dbReference type="ARBA" id="ARBA00022737"/>
    </source>
</evidence>
<proteinExistence type="predicted"/>
<dbReference type="PANTHER" id="PTHR24104:SF25">
    <property type="entry name" value="PROTEIN LIN-41"/>
    <property type="match status" value="1"/>
</dbReference>
<dbReference type="Gene3D" id="2.120.10.30">
    <property type="entry name" value="TolB, C-terminal domain"/>
    <property type="match status" value="3"/>
</dbReference>
<gene>
    <name evidence="2" type="ORF">METZ01_LOCUS88555</name>
</gene>
<feature type="non-terminal residue" evidence="2">
    <location>
        <position position="1"/>
    </location>
</feature>
<dbReference type="InterPro" id="IPR001258">
    <property type="entry name" value="NHL_repeat"/>
</dbReference>
<accession>A0A381V6S1</accession>
<protein>
    <submittedName>
        <fullName evidence="2">Uncharacterized protein</fullName>
    </submittedName>
</protein>
<dbReference type="SUPFAM" id="SSF63829">
    <property type="entry name" value="Calcium-dependent phosphotriesterase"/>
    <property type="match status" value="1"/>
</dbReference>
<dbReference type="InterPro" id="IPR011042">
    <property type="entry name" value="6-blade_b-propeller_TolB-like"/>
</dbReference>
<dbReference type="GO" id="GO:0008270">
    <property type="term" value="F:zinc ion binding"/>
    <property type="evidence" value="ECO:0007669"/>
    <property type="project" value="UniProtKB-KW"/>
</dbReference>
<dbReference type="InterPro" id="IPR050952">
    <property type="entry name" value="TRIM-NHL_E3_ligases"/>
</dbReference>
<dbReference type="PANTHER" id="PTHR24104">
    <property type="entry name" value="E3 UBIQUITIN-PROTEIN LIGASE NHLRC1-RELATED"/>
    <property type="match status" value="1"/>
</dbReference>
<dbReference type="PROSITE" id="PS51125">
    <property type="entry name" value="NHL"/>
    <property type="match status" value="3"/>
</dbReference>